<gene>
    <name evidence="1" type="ORF">MQE35_12310</name>
</gene>
<evidence type="ECO:0000313" key="2">
    <source>
        <dbReference type="Proteomes" id="UP000831290"/>
    </source>
</evidence>
<reference evidence="1" key="1">
    <citation type="submission" date="2022-03" db="EMBL/GenBank/DDBJ databases">
        <title>Description of Abyssus ytuae gen. nov., sp. nov., a novel member of the family Flavobacteriaceae isolated from the sediment of Mariana Trench.</title>
        <authorList>
            <person name="Zhang J."/>
            <person name="Xu X."/>
        </authorList>
    </citation>
    <scope>NUCLEOTIDE SEQUENCE</scope>
    <source>
        <strain evidence="1">MT3330</strain>
    </source>
</reference>
<dbReference type="EMBL" id="CP094358">
    <property type="protein sequence ID" value="UOB16517.1"/>
    <property type="molecule type" value="Genomic_DNA"/>
</dbReference>
<dbReference type="KEGG" id="fbm:MQE35_12310"/>
<proteinExistence type="predicted"/>
<dbReference type="Proteomes" id="UP000831290">
    <property type="component" value="Chromosome"/>
</dbReference>
<keyword evidence="2" id="KW-1185">Reference proteome</keyword>
<name>A0A9E6ZJ53_9FLAO</name>
<accession>A0A9E6ZJ53</accession>
<protein>
    <submittedName>
        <fullName evidence="1">Uncharacterized protein</fullName>
    </submittedName>
</protein>
<sequence>MIPILLYDISFNGTNSITKLAVVIRRIKNNNIPAPRPDDLTNKNIEMSNINKPTIFDNPLFLCILFSIPERYGTSIFFEVL</sequence>
<dbReference type="AlphaFoldDB" id="A0A9E6ZJ53"/>
<evidence type="ECO:0000313" key="1">
    <source>
        <dbReference type="EMBL" id="UOB16517.1"/>
    </source>
</evidence>
<organism evidence="1 2">
    <name type="scientific">Abyssalbus ytuae</name>
    <dbReference type="NCBI Taxonomy" id="2926907"/>
    <lineage>
        <taxon>Bacteria</taxon>
        <taxon>Pseudomonadati</taxon>
        <taxon>Bacteroidota</taxon>
        <taxon>Flavobacteriia</taxon>
        <taxon>Flavobacteriales</taxon>
        <taxon>Flavobacteriaceae</taxon>
        <taxon>Abyssalbus</taxon>
    </lineage>
</organism>
<dbReference type="RefSeq" id="WP_255841720.1">
    <property type="nucleotide sequence ID" value="NZ_CP094358.1"/>
</dbReference>